<reference evidence="2" key="1">
    <citation type="submission" date="2018-05" db="EMBL/GenBank/DDBJ databases">
        <title>Reclassification of Methylarcula marina and Methylarcula terricola as Paracoccus methylarcula sp.nov., comb.nov. and Paracoccus terricola comb.nov.</title>
        <authorList>
            <person name="Shmareva M.N."/>
            <person name="Doronina N.V."/>
            <person name="Vasilenko O.V."/>
            <person name="Tarlachkov S.V."/>
            <person name="Trotsenko Y.A."/>
        </authorList>
    </citation>
    <scope>NUCLEOTIDE SEQUENCE [LARGE SCALE GENOMIC DNA]</scope>
    <source>
        <strain evidence="2">VKM B-2159</strain>
    </source>
</reference>
<dbReference type="InterPro" id="IPR009725">
    <property type="entry name" value="3_dmu_93_MTrfase"/>
</dbReference>
<sequence>MIAATLQLMFQGELADAISLWSRAFPDMVIKELSGEGEPRRVQVTVAGQTLFLFDSPMTHDFTFTPAISLVIACDRAEDVDRLAGILGEGGQVFMPLDAYPFSPRFTWVADRFGVSWQLMQQPEGAA</sequence>
<dbReference type="InterPro" id="IPR029068">
    <property type="entry name" value="Glyas_Bleomycin-R_OHBP_Dase"/>
</dbReference>
<dbReference type="Proteomes" id="UP000238137">
    <property type="component" value="Unassembled WGS sequence"/>
</dbReference>
<comment type="caution">
    <text evidence="2">The sequence shown here is derived from an EMBL/GenBank/DDBJ whole genome shotgun (WGS) entry which is preliminary data.</text>
</comment>
<dbReference type="OrthoDB" id="9806473at2"/>
<name>A0A422QY53_9RHOB</name>
<proteinExistence type="predicted"/>
<dbReference type="EMBL" id="PXNQ02000004">
    <property type="protein sequence ID" value="RNF34917.1"/>
    <property type="molecule type" value="Genomic_DNA"/>
</dbReference>
<dbReference type="RefSeq" id="WP_106690896.1">
    <property type="nucleotide sequence ID" value="NZ_PXNQ02000004.1"/>
</dbReference>
<dbReference type="AlphaFoldDB" id="A0A422QY53"/>
<feature type="domain" description="PhnB-like" evidence="1">
    <location>
        <begin position="5"/>
        <end position="119"/>
    </location>
</feature>
<dbReference type="InterPro" id="IPR028973">
    <property type="entry name" value="PhnB-like"/>
</dbReference>
<accession>A0A422QY53</accession>
<dbReference type="PANTHER" id="PTHR33990:SF4">
    <property type="entry name" value="PHNB-LIKE DOMAIN-CONTAINING PROTEIN"/>
    <property type="match status" value="1"/>
</dbReference>
<organism evidence="2 3">
    <name type="scientific">Paracoccus methylarcula</name>
    <dbReference type="NCBI Taxonomy" id="72022"/>
    <lineage>
        <taxon>Bacteria</taxon>
        <taxon>Pseudomonadati</taxon>
        <taxon>Pseudomonadota</taxon>
        <taxon>Alphaproteobacteria</taxon>
        <taxon>Rhodobacterales</taxon>
        <taxon>Paracoccaceae</taxon>
        <taxon>Paracoccus</taxon>
    </lineage>
</organism>
<dbReference type="CDD" id="cd06588">
    <property type="entry name" value="PhnB_like"/>
    <property type="match status" value="1"/>
</dbReference>
<protein>
    <submittedName>
        <fullName evidence="2">VOC family protein</fullName>
    </submittedName>
</protein>
<dbReference type="PIRSF" id="PIRSF021700">
    <property type="entry name" value="3_dmu_93_MTrfase"/>
    <property type="match status" value="1"/>
</dbReference>
<dbReference type="PANTHER" id="PTHR33990">
    <property type="entry name" value="PROTEIN YJDN-RELATED"/>
    <property type="match status" value="1"/>
</dbReference>
<dbReference type="Gene3D" id="3.10.180.10">
    <property type="entry name" value="2,3-Dihydroxybiphenyl 1,2-Dioxygenase, domain 1"/>
    <property type="match status" value="1"/>
</dbReference>
<evidence type="ECO:0000313" key="2">
    <source>
        <dbReference type="EMBL" id="RNF34917.1"/>
    </source>
</evidence>
<evidence type="ECO:0000259" key="1">
    <source>
        <dbReference type="Pfam" id="PF06983"/>
    </source>
</evidence>
<dbReference type="SUPFAM" id="SSF54593">
    <property type="entry name" value="Glyoxalase/Bleomycin resistance protein/Dihydroxybiphenyl dioxygenase"/>
    <property type="match status" value="1"/>
</dbReference>
<gene>
    <name evidence="2" type="ORF">A7A09_007945</name>
</gene>
<keyword evidence="3" id="KW-1185">Reference proteome</keyword>
<evidence type="ECO:0000313" key="3">
    <source>
        <dbReference type="Proteomes" id="UP000238137"/>
    </source>
</evidence>
<dbReference type="Pfam" id="PF06983">
    <property type="entry name" value="3-dmu-9_3-mt"/>
    <property type="match status" value="1"/>
</dbReference>